<dbReference type="Proteomes" id="UP000679226">
    <property type="component" value="Chromosome"/>
</dbReference>
<evidence type="ECO:0000313" key="4">
    <source>
        <dbReference type="Proteomes" id="UP000679226"/>
    </source>
</evidence>
<dbReference type="CDD" id="cd09895">
    <property type="entry name" value="NGN_SP_UpxY"/>
    <property type="match status" value="1"/>
</dbReference>
<accession>A0A975Q6K2</accession>
<dbReference type="GO" id="GO:0006354">
    <property type="term" value="P:DNA-templated transcription elongation"/>
    <property type="evidence" value="ECO:0007669"/>
    <property type="project" value="InterPro"/>
</dbReference>
<evidence type="ECO:0000259" key="2">
    <source>
        <dbReference type="Pfam" id="PF02357"/>
    </source>
</evidence>
<gene>
    <name evidence="3" type="ORF">INE88_02372</name>
</gene>
<reference evidence="3" key="1">
    <citation type="journal article" date="2021" name="PLoS Genet.">
        <title>Mobile Type VI secretion system loci of the gut Bacteroidales display extensive intra-ecosystem transfer, multi-species spread and geographical clustering.</title>
        <authorList>
            <person name="Garcia-Bayona L."/>
            <person name="Coyne M.J."/>
            <person name="Comstock L.E."/>
        </authorList>
    </citation>
    <scope>NUCLEOTIDE SEQUENCE</scope>
    <source>
        <strain evidence="3">CL11T00C20</strain>
    </source>
</reference>
<dbReference type="InterPro" id="IPR006645">
    <property type="entry name" value="NGN-like_dom"/>
</dbReference>
<dbReference type="Pfam" id="PF02357">
    <property type="entry name" value="NusG"/>
    <property type="match status" value="1"/>
</dbReference>
<evidence type="ECO:0000256" key="1">
    <source>
        <dbReference type="ARBA" id="ARBA00023163"/>
    </source>
</evidence>
<dbReference type="EMBL" id="CP072227">
    <property type="protein sequence ID" value="QUT45550.1"/>
    <property type="molecule type" value="Genomic_DNA"/>
</dbReference>
<evidence type="ECO:0000313" key="3">
    <source>
        <dbReference type="EMBL" id="QUT45550.1"/>
    </source>
</evidence>
<feature type="domain" description="NusG-like N-terminal" evidence="2">
    <location>
        <begin position="8"/>
        <end position="105"/>
    </location>
</feature>
<keyword evidence="1" id="KW-0804">Transcription</keyword>
<dbReference type="InterPro" id="IPR036735">
    <property type="entry name" value="NGN_dom_sf"/>
</dbReference>
<dbReference type="KEGG" id="beg:INE88_02372"/>
<proteinExistence type="predicted"/>
<dbReference type="SUPFAM" id="SSF82679">
    <property type="entry name" value="N-utilization substance G protein NusG, N-terminal domain"/>
    <property type="match status" value="1"/>
</dbReference>
<name>A0A975Q6K2_9BACE</name>
<dbReference type="RefSeq" id="WP_004295179.1">
    <property type="nucleotide sequence ID" value="NZ_CP072227.1"/>
</dbReference>
<dbReference type="Gene3D" id="3.30.70.940">
    <property type="entry name" value="NusG, N-terminal domain"/>
    <property type="match status" value="1"/>
</dbReference>
<organism evidence="3 4">
    <name type="scientific">Bacteroides eggerthii</name>
    <dbReference type="NCBI Taxonomy" id="28111"/>
    <lineage>
        <taxon>Bacteria</taxon>
        <taxon>Pseudomonadati</taxon>
        <taxon>Bacteroidota</taxon>
        <taxon>Bacteroidia</taxon>
        <taxon>Bacteroidales</taxon>
        <taxon>Bacteroidaceae</taxon>
        <taxon>Bacteroides</taxon>
    </lineage>
</organism>
<dbReference type="NCBIfam" id="NF033644">
    <property type="entry name" value="antiterm_UpxY"/>
    <property type="match status" value="1"/>
</dbReference>
<dbReference type="AlphaFoldDB" id="A0A975Q6K2"/>
<protein>
    <submittedName>
        <fullName evidence="3">Transcription termination factor nusG</fullName>
    </submittedName>
</protein>
<sequence>MEDDEKTHWYVMRDLKRANASLPAYKLLEKEKIEVFTPMKTILIVKQGRRVRKKIPFIQDLLFVHDKRSRLDSIVGKTPTLQYRYVRGGHYQEPMTVPDTDMERFILAVSIAESPRYYTPEEVTPTMCRRKVRIVGSPLDGYVGYLLTIRGSKVRRLLVEVKGLLAVGVEVTPEYIQFL</sequence>